<keyword evidence="2" id="KW-0812">Transmembrane</keyword>
<evidence type="ECO:0008006" key="5">
    <source>
        <dbReference type="Google" id="ProtNLM"/>
    </source>
</evidence>
<evidence type="ECO:0000256" key="1">
    <source>
        <dbReference type="SAM" id="MobiDB-lite"/>
    </source>
</evidence>
<feature type="compositionally biased region" description="Gly residues" evidence="1">
    <location>
        <begin position="125"/>
        <end position="140"/>
    </location>
</feature>
<reference evidence="3 4" key="1">
    <citation type="submission" date="2018-05" db="EMBL/GenBank/DDBJ databases">
        <title>Description of Sphingomonas pokkalii sp nov, isolated from the rhizosphere of saline tolerant pokkali rice and its draft genome analysis.</title>
        <authorList>
            <person name="Menon R."/>
            <person name="Kumari S."/>
            <person name="Rameshkumar N."/>
        </authorList>
    </citation>
    <scope>NUCLEOTIDE SEQUENCE [LARGE SCALE GENOMIC DNA]</scope>
    <source>
        <strain evidence="3 4">L3B27</strain>
    </source>
</reference>
<keyword evidence="2" id="KW-1133">Transmembrane helix</keyword>
<name>A0A2U0SDI1_9SPHN</name>
<accession>A0A2U0SDI1</accession>
<feature type="region of interest" description="Disordered" evidence="1">
    <location>
        <begin position="124"/>
        <end position="174"/>
    </location>
</feature>
<dbReference type="RefSeq" id="WP_116468881.1">
    <property type="nucleotide sequence ID" value="NZ_QENQ01000001.1"/>
</dbReference>
<feature type="compositionally biased region" description="Gly residues" evidence="1">
    <location>
        <begin position="148"/>
        <end position="162"/>
    </location>
</feature>
<gene>
    <name evidence="3" type="ORF">DD559_09040</name>
</gene>
<evidence type="ECO:0000313" key="4">
    <source>
        <dbReference type="Proteomes" id="UP000245890"/>
    </source>
</evidence>
<sequence length="215" mass="21045">MRARKRRLLLTVAIIAPLFITTSAGIAVAPVSAAVDALSVLAARSPGVRAEGAFSTKRLRLLPLADADALSGSEVLANLPPAIGTPLAPLPAAVPLPADTMPAGEAMMPPPAFAQIPYVALADGPPGGAGPSGSNGGGQGLAPSPVFPGGGGSGGGGGGGGIIVAPTPTPTPPTPPPPIPPISAVPEPASWVLMLVAFPMIGAMVRRRNRRLAAA</sequence>
<keyword evidence="4" id="KW-1185">Reference proteome</keyword>
<dbReference type="InterPro" id="IPR013424">
    <property type="entry name" value="Ice-binding_C"/>
</dbReference>
<comment type="caution">
    <text evidence="3">The sequence shown here is derived from an EMBL/GenBank/DDBJ whole genome shotgun (WGS) entry which is preliminary data.</text>
</comment>
<dbReference type="Proteomes" id="UP000245890">
    <property type="component" value="Unassembled WGS sequence"/>
</dbReference>
<evidence type="ECO:0000256" key="2">
    <source>
        <dbReference type="SAM" id="Phobius"/>
    </source>
</evidence>
<dbReference type="NCBIfam" id="TIGR02595">
    <property type="entry name" value="PEP_CTERM"/>
    <property type="match status" value="1"/>
</dbReference>
<organism evidence="3 4">
    <name type="scientific">Sphingomonas pokkalii</name>
    <dbReference type="NCBI Taxonomy" id="2175090"/>
    <lineage>
        <taxon>Bacteria</taxon>
        <taxon>Pseudomonadati</taxon>
        <taxon>Pseudomonadota</taxon>
        <taxon>Alphaproteobacteria</taxon>
        <taxon>Sphingomonadales</taxon>
        <taxon>Sphingomonadaceae</taxon>
        <taxon>Sphingomonas</taxon>
    </lineage>
</organism>
<feature type="transmembrane region" description="Helical" evidence="2">
    <location>
        <begin position="188"/>
        <end position="205"/>
    </location>
</feature>
<dbReference type="AlphaFoldDB" id="A0A2U0SDI1"/>
<proteinExistence type="predicted"/>
<dbReference type="EMBL" id="QENQ01000001">
    <property type="protein sequence ID" value="PVX29442.1"/>
    <property type="molecule type" value="Genomic_DNA"/>
</dbReference>
<keyword evidence="2" id="KW-0472">Membrane</keyword>
<protein>
    <recommendedName>
        <fullName evidence="5">PEP-CTERM protein-sorting domain-containing protein</fullName>
    </recommendedName>
</protein>
<evidence type="ECO:0000313" key="3">
    <source>
        <dbReference type="EMBL" id="PVX29442.1"/>
    </source>
</evidence>